<dbReference type="EMBL" id="BACD03000013">
    <property type="protein sequence ID" value="GAO48244.1"/>
    <property type="molecule type" value="Genomic_DNA"/>
</dbReference>
<dbReference type="CDD" id="cd00024">
    <property type="entry name" value="CD_CSD"/>
    <property type="match status" value="1"/>
</dbReference>
<dbReference type="InterPro" id="IPR011990">
    <property type="entry name" value="TPR-like_helical_dom_sf"/>
</dbReference>
<feature type="region of interest" description="Disordered" evidence="4">
    <location>
        <begin position="95"/>
        <end position="181"/>
    </location>
</feature>
<dbReference type="SUPFAM" id="SSF48452">
    <property type="entry name" value="TPR-like"/>
    <property type="match status" value="3"/>
</dbReference>
<dbReference type="GO" id="GO:0006383">
    <property type="term" value="P:transcription by RNA polymerase III"/>
    <property type="evidence" value="ECO:0007669"/>
    <property type="project" value="InterPro"/>
</dbReference>
<dbReference type="Gene3D" id="2.40.50.40">
    <property type="match status" value="1"/>
</dbReference>
<comment type="caution">
    <text evidence="6">The sequence shown here is derived from an EMBL/GenBank/DDBJ whole genome shotgun (WGS) entry which is preliminary data.</text>
</comment>
<dbReference type="PANTHER" id="PTHR23082">
    <property type="entry name" value="TRANSCRIPTION INITIATION FACTOR IIIC TFIIIC , POLYPEPTIDE 3-RELATED"/>
    <property type="match status" value="1"/>
</dbReference>
<feature type="domain" description="Chromo" evidence="5">
    <location>
        <begin position="38"/>
        <end position="100"/>
    </location>
</feature>
<dbReference type="GO" id="GO:0005634">
    <property type="term" value="C:nucleus"/>
    <property type="evidence" value="ECO:0007669"/>
    <property type="project" value="UniProtKB-SubCell"/>
</dbReference>
<sequence>MGDEGQSIMHIDPQLAAMSGRPSTESWLEGGSSNEPDYQVEKILKKGFTEEGKRVLYLVRWKGYTEQYDSWEPRENLLVRERELVDELEERLKELRRQQAAEEDSDDESDDFSSDGEYIDEEAENAYSMPPNPNINVLDPDLWSDESEEDGDGEDALMGNTSLRSGMKQFGRHGDEDDDFENLRNDLRVGKGFKQKGKRKGRRGPLMYQPSVEVEGLLARANEFWIHLHDPDAARKIFLEIIRIDPRVVAAYQTLGTIYMDTGRPKEALDIWFLGAHHQSRNNEGWVTCAKLATQFAEEETEERTETQRDHYRKQAAYCYSRILSNKTGDVDALWERSILFRQLGKTQAAITGFKRLLDLLPYDMSISRELARIYSEDGNYIETIKLYGDSMQHYMQSSTIKPGSKFDFSELNILAEAYMEEERWSECIERIRSGARWLRGRRSETWWDEVGTDCEWDVDDERRRKAVEVINRRSRRTVGLRDGRDMYSLPVELKIKLGQCRLKLGEWEEGLQHLQVLEGLDPEQWQEPFLAAADACLEFAENCDDSEPVDEIDPDPEVITENEERERIKAAAYDASCSFYHALNECEATRAPANYMGLGRCCLALKEYEDAESCFSVVYTMLPNDIDSRVRLAEMYELLDRRDEALALINDVIRIRSEELAKLPAEALEKVEEEDDDDEHAIFKVTDRVRPNRWGYKRMRRQLERLRGIKIQNEEARIAATIERGKKLDLIREQMEAHDPVAVEEWVNTATELCEEFASVKSFYPGERWQKFKGLRFMQTKKKGMNERLEMLAHRLQESAAGDDSQTAWGEDPERYPTEFRGMAWDKWLHTFLQCAVLLATYGDILDAYKILDSAVAANVFYQNKEREVQMHLVSLACAIRANDAERGQAAARWFLQKESHTFDTFKMFYAAIGTGHDSLDTFVAGPSQKYFLRLVRQVDTVLDNKLSSKPNKTALQPPKKNITRYNPFALMTYGHMMAGNKSYVVALNYYLRAYAIGREVGVVDPMVCFSTAVAYLGQALKRQTDNRQYQIIQGFMFLLKYYDIRKEQGRFARLEAEYNMARAYHHLGLGHLAIPCYESALRLSDELHEGVMENTPEAKELERFDFRWEAAYNLQLVYIVAGNMKLAKKVTEKYLVL</sequence>
<dbReference type="PROSITE" id="PS50005">
    <property type="entry name" value="TPR"/>
    <property type="match status" value="1"/>
</dbReference>
<dbReference type="Gene3D" id="1.25.40.10">
    <property type="entry name" value="Tetratricopeptide repeat domain"/>
    <property type="match status" value="3"/>
</dbReference>
<feature type="region of interest" description="Disordered" evidence="4">
    <location>
        <begin position="1"/>
        <end position="38"/>
    </location>
</feature>
<dbReference type="STRING" id="698492.A0A0E9NEH3"/>
<evidence type="ECO:0000256" key="2">
    <source>
        <dbReference type="ARBA" id="ARBA00023242"/>
    </source>
</evidence>
<protein>
    <recommendedName>
        <fullName evidence="5">Chromo domain-containing protein</fullName>
    </recommendedName>
</protein>
<dbReference type="OMA" id="SSPNMKF"/>
<feature type="repeat" description="TPR" evidence="3">
    <location>
        <begin position="331"/>
        <end position="364"/>
    </location>
</feature>
<dbReference type="InterPro" id="IPR023780">
    <property type="entry name" value="Chromo_domain"/>
</dbReference>
<dbReference type="RefSeq" id="XP_019022501.1">
    <property type="nucleotide sequence ID" value="XM_019171695.1"/>
</dbReference>
<dbReference type="InterPro" id="IPR016197">
    <property type="entry name" value="Chromo-like_dom_sf"/>
</dbReference>
<evidence type="ECO:0000256" key="1">
    <source>
        <dbReference type="ARBA" id="ARBA00004123"/>
    </source>
</evidence>
<dbReference type="OrthoDB" id="9991317at2759"/>
<reference evidence="6 7" key="2">
    <citation type="journal article" date="2014" name="J. Gen. Appl. Microbiol.">
        <title>The early diverging ascomycetous budding yeast Saitoella complicata has three histone deacetylases belonging to the Clr6, Hos2, and Rpd3 lineages.</title>
        <authorList>
            <person name="Nishida H."/>
            <person name="Matsumoto T."/>
            <person name="Kondo S."/>
            <person name="Hamamoto M."/>
            <person name="Yoshikawa H."/>
        </authorList>
    </citation>
    <scope>NUCLEOTIDE SEQUENCE [LARGE SCALE GENOMIC DNA]</scope>
    <source>
        <strain evidence="6 7">NRRL Y-17804</strain>
    </source>
</reference>
<evidence type="ECO:0000256" key="4">
    <source>
        <dbReference type="SAM" id="MobiDB-lite"/>
    </source>
</evidence>
<dbReference type="PANTHER" id="PTHR23082:SF0">
    <property type="entry name" value="GENERAL TRANSCRIPTION FACTOR 3C POLYPEPTIDE 3"/>
    <property type="match status" value="1"/>
</dbReference>
<dbReference type="InterPro" id="IPR023779">
    <property type="entry name" value="Chromodomain_CS"/>
</dbReference>
<evidence type="ECO:0000259" key="5">
    <source>
        <dbReference type="PROSITE" id="PS50013"/>
    </source>
</evidence>
<dbReference type="InterPro" id="IPR019734">
    <property type="entry name" value="TPR_rpt"/>
</dbReference>
<keyword evidence="7" id="KW-1185">Reference proteome</keyword>
<feature type="compositionally biased region" description="Acidic residues" evidence="4">
    <location>
        <begin position="142"/>
        <end position="155"/>
    </location>
</feature>
<dbReference type="SMART" id="SM00028">
    <property type="entry name" value="TPR"/>
    <property type="match status" value="8"/>
</dbReference>
<keyword evidence="2" id="KW-0539">Nucleus</keyword>
<dbReference type="GO" id="GO:0006338">
    <property type="term" value="P:chromatin remodeling"/>
    <property type="evidence" value="ECO:0007669"/>
    <property type="project" value="UniProtKB-ARBA"/>
</dbReference>
<reference evidence="6 7" key="1">
    <citation type="journal article" date="2011" name="J. Gen. Appl. Microbiol.">
        <title>Draft genome sequencing of the enigmatic yeast Saitoella complicata.</title>
        <authorList>
            <person name="Nishida H."/>
            <person name="Hamamoto M."/>
            <person name="Sugiyama J."/>
        </authorList>
    </citation>
    <scope>NUCLEOTIDE SEQUENCE [LARGE SCALE GENOMIC DNA]</scope>
    <source>
        <strain evidence="6 7">NRRL Y-17804</strain>
    </source>
</reference>
<dbReference type="SMART" id="SM00298">
    <property type="entry name" value="CHROMO"/>
    <property type="match status" value="1"/>
</dbReference>
<dbReference type="Proteomes" id="UP000033140">
    <property type="component" value="Unassembled WGS sequence"/>
</dbReference>
<dbReference type="Pfam" id="PF00385">
    <property type="entry name" value="Chromo"/>
    <property type="match status" value="1"/>
</dbReference>
<proteinExistence type="predicted"/>
<dbReference type="SUPFAM" id="SSF54160">
    <property type="entry name" value="Chromo domain-like"/>
    <property type="match status" value="1"/>
</dbReference>
<reference evidence="6 7" key="3">
    <citation type="journal article" date="2015" name="Genome Announc.">
        <title>Draft Genome Sequence of the Archiascomycetous Yeast Saitoella complicata.</title>
        <authorList>
            <person name="Yamauchi K."/>
            <person name="Kondo S."/>
            <person name="Hamamoto M."/>
            <person name="Takahashi Y."/>
            <person name="Ogura Y."/>
            <person name="Hayashi T."/>
            <person name="Nishida H."/>
        </authorList>
    </citation>
    <scope>NUCLEOTIDE SEQUENCE [LARGE SCALE GENOMIC DNA]</scope>
    <source>
        <strain evidence="6 7">NRRL Y-17804</strain>
    </source>
</reference>
<feature type="compositionally biased region" description="Acidic residues" evidence="4">
    <location>
        <begin position="101"/>
        <end position="124"/>
    </location>
</feature>
<evidence type="ECO:0000256" key="3">
    <source>
        <dbReference type="PROSITE-ProRule" id="PRU00339"/>
    </source>
</evidence>
<gene>
    <name evidence="6" type="ORF">G7K_2424-t1</name>
</gene>
<organism evidence="6 7">
    <name type="scientific">Saitoella complicata (strain BCRC 22490 / CBS 7301 / JCM 7358 / NBRC 10748 / NRRL Y-17804)</name>
    <dbReference type="NCBI Taxonomy" id="698492"/>
    <lineage>
        <taxon>Eukaryota</taxon>
        <taxon>Fungi</taxon>
        <taxon>Dikarya</taxon>
        <taxon>Ascomycota</taxon>
        <taxon>Taphrinomycotina</taxon>
        <taxon>Taphrinomycotina incertae sedis</taxon>
        <taxon>Saitoella</taxon>
    </lineage>
</organism>
<evidence type="ECO:0000313" key="7">
    <source>
        <dbReference type="Proteomes" id="UP000033140"/>
    </source>
</evidence>
<feature type="compositionally biased region" description="Polar residues" evidence="4">
    <location>
        <begin position="21"/>
        <end position="36"/>
    </location>
</feature>
<dbReference type="GO" id="GO:0010468">
    <property type="term" value="P:regulation of gene expression"/>
    <property type="evidence" value="ECO:0007669"/>
    <property type="project" value="UniProtKB-ARBA"/>
</dbReference>
<comment type="subcellular location">
    <subcellularLocation>
        <location evidence="1">Nucleus</location>
    </subcellularLocation>
</comment>
<dbReference type="PROSITE" id="PS50013">
    <property type="entry name" value="CHROMO_2"/>
    <property type="match status" value="1"/>
</dbReference>
<dbReference type="PROSITE" id="PS00598">
    <property type="entry name" value="CHROMO_1"/>
    <property type="match status" value="1"/>
</dbReference>
<dbReference type="GO" id="GO:0000127">
    <property type="term" value="C:transcription factor TFIIIC complex"/>
    <property type="evidence" value="ECO:0007669"/>
    <property type="project" value="TreeGrafter"/>
</dbReference>
<name>A0A0E9NEH3_SAICN</name>
<evidence type="ECO:0000313" key="6">
    <source>
        <dbReference type="EMBL" id="GAO48244.1"/>
    </source>
</evidence>
<keyword evidence="3" id="KW-0802">TPR repeat</keyword>
<dbReference type="AlphaFoldDB" id="A0A0E9NEH3"/>
<dbReference type="InterPro" id="IPR000953">
    <property type="entry name" value="Chromo/chromo_shadow_dom"/>
</dbReference>
<accession>A0A0E9NEH3</accession>
<dbReference type="InterPro" id="IPR039340">
    <property type="entry name" value="Tfc4/TFIIIC-102/Sfc4"/>
</dbReference>